<organism evidence="2 3">
    <name type="scientific">Papaver somniferum</name>
    <name type="common">Opium poppy</name>
    <dbReference type="NCBI Taxonomy" id="3469"/>
    <lineage>
        <taxon>Eukaryota</taxon>
        <taxon>Viridiplantae</taxon>
        <taxon>Streptophyta</taxon>
        <taxon>Embryophyta</taxon>
        <taxon>Tracheophyta</taxon>
        <taxon>Spermatophyta</taxon>
        <taxon>Magnoliopsida</taxon>
        <taxon>Ranunculales</taxon>
        <taxon>Papaveraceae</taxon>
        <taxon>Papaveroideae</taxon>
        <taxon>Papaver</taxon>
    </lineage>
</organism>
<reference evidence="2 3" key="1">
    <citation type="journal article" date="2018" name="Science">
        <title>The opium poppy genome and morphinan production.</title>
        <authorList>
            <person name="Guo L."/>
            <person name="Winzer T."/>
            <person name="Yang X."/>
            <person name="Li Y."/>
            <person name="Ning Z."/>
            <person name="He Z."/>
            <person name="Teodor R."/>
            <person name="Lu Y."/>
            <person name="Bowser T.A."/>
            <person name="Graham I.A."/>
            <person name="Ye K."/>
        </authorList>
    </citation>
    <scope>NUCLEOTIDE SEQUENCE [LARGE SCALE GENOMIC DNA]</scope>
    <source>
        <strain evidence="3">cv. HN1</strain>
        <tissue evidence="2">Leaves</tissue>
    </source>
</reference>
<dbReference type="AlphaFoldDB" id="A0A4Y7KII9"/>
<dbReference type="Proteomes" id="UP000316621">
    <property type="component" value="Chromosome 7"/>
</dbReference>
<accession>A0A4Y7KII9</accession>
<name>A0A4Y7KII9_PAPSO</name>
<keyword evidence="1" id="KW-0472">Membrane</keyword>
<feature type="transmembrane region" description="Helical" evidence="1">
    <location>
        <begin position="12"/>
        <end position="34"/>
    </location>
</feature>
<evidence type="ECO:0000313" key="3">
    <source>
        <dbReference type="Proteomes" id="UP000316621"/>
    </source>
</evidence>
<keyword evidence="1" id="KW-0812">Transmembrane</keyword>
<gene>
    <name evidence="2" type="ORF">C5167_035365</name>
</gene>
<dbReference type="Gramene" id="RZC72192">
    <property type="protein sequence ID" value="RZC72192"/>
    <property type="gene ID" value="C5167_035365"/>
</dbReference>
<keyword evidence="3" id="KW-1185">Reference proteome</keyword>
<keyword evidence="1" id="KW-1133">Transmembrane helix</keyword>
<sequence>MGLPVVFTKDKLKLLLLFLAEISMATVAGMARFLTVTKKKTTPEIELPSTSRMDAANKMRLSRENNIRRVKEMNDNTAAAAAAAAYPLG</sequence>
<protein>
    <submittedName>
        <fullName evidence="2">Uncharacterized protein</fullName>
    </submittedName>
</protein>
<dbReference type="EMBL" id="CM010721">
    <property type="protein sequence ID" value="RZC72192.1"/>
    <property type="molecule type" value="Genomic_DNA"/>
</dbReference>
<evidence type="ECO:0000313" key="2">
    <source>
        <dbReference type="EMBL" id="RZC72192.1"/>
    </source>
</evidence>
<proteinExistence type="predicted"/>
<evidence type="ECO:0000256" key="1">
    <source>
        <dbReference type="SAM" id="Phobius"/>
    </source>
</evidence>